<name>A0A1B8Y3A2_XENTR</name>
<reference evidence="1" key="3">
    <citation type="submission" date="2016-05" db="EMBL/GenBank/DDBJ databases">
        <title>WGS assembly of Xenopus tropicalis.</title>
        <authorList>
            <person name="Sessions A."/>
            <person name="Jenkins J."/>
            <person name="Mitros T."/>
            <person name="Lyons J.T."/>
            <person name="Dichmann D.S."/>
            <person name="Robert J."/>
            <person name="Harland R.M."/>
            <person name="Rokhsar D.S."/>
        </authorList>
    </citation>
    <scope>NUCLEOTIDE SEQUENCE</scope>
    <source>
        <strain evidence="1">Nigerian</strain>
    </source>
</reference>
<sequence length="145" mass="16504">MVYRLYSPLIVPAPPYLHLVQTFSTPTNGIPLYSHFIYHTPTSPLGTDLLYPNQWYTGFTLHSLYQHPHISTWYRPTLPQPMVYRLYSPLIVPAPPHLHLVQTYSTPTNGIPALLSTHSTSTPTSPLGTDLLYPNQWYTGFTLHS</sequence>
<gene>
    <name evidence="1" type="ORF">XENTR_v90027172mg</name>
</gene>
<reference evidence="1" key="1">
    <citation type="submission" date="2009-11" db="EMBL/GenBank/DDBJ databases">
        <authorList>
            <consortium name="US DOE Joint Genome Institute (JGI-PGF)"/>
            <person name="Ottilar R."/>
            <person name="Schmutz J."/>
            <person name="Salamov A."/>
            <person name="Cheng J.F."/>
            <person name="Lucas S."/>
            <person name="Pitluck S."/>
            <person name="Gundlach H."/>
            <person name="Guo Y."/>
            <person name="Haberer G."/>
            <person name="Nasrallah J."/>
            <person name="Mayer K.F.X."/>
            <person name="van de Peer Y."/>
            <person name="Weigel D."/>
            <person name="Grigoriev I.V."/>
        </authorList>
    </citation>
    <scope>NUCLEOTIDE SEQUENCE</scope>
    <source>
        <strain evidence="1">Nigerian</strain>
    </source>
</reference>
<proteinExistence type="predicted"/>
<organism evidence="1">
    <name type="scientific">Xenopus tropicalis</name>
    <name type="common">Western clawed frog</name>
    <name type="synonym">Silurana tropicalis</name>
    <dbReference type="NCBI Taxonomy" id="8364"/>
    <lineage>
        <taxon>Eukaryota</taxon>
        <taxon>Metazoa</taxon>
        <taxon>Chordata</taxon>
        <taxon>Craniata</taxon>
        <taxon>Vertebrata</taxon>
        <taxon>Euteleostomi</taxon>
        <taxon>Amphibia</taxon>
        <taxon>Batrachia</taxon>
        <taxon>Anura</taxon>
        <taxon>Pipoidea</taxon>
        <taxon>Pipidae</taxon>
        <taxon>Xenopodinae</taxon>
        <taxon>Xenopus</taxon>
        <taxon>Silurana</taxon>
    </lineage>
</organism>
<accession>A0A1B8Y3A2</accession>
<reference evidence="1" key="2">
    <citation type="journal article" date="2010" name="Science">
        <title>The genome of the Western clawed frog Xenopus tropicalis.</title>
        <authorList>
            <person name="Hellsten U."/>
            <person name="Harland R.M."/>
            <person name="Gilchrist M.J."/>
            <person name="Hendrix D."/>
            <person name="Jurka J."/>
            <person name="Kapitonov V."/>
            <person name="Ovcharenko I."/>
            <person name="Putnam N.H."/>
            <person name="Shu S."/>
            <person name="Taher L."/>
            <person name="Blitz I.L."/>
            <person name="Blumberg B."/>
            <person name="Dichmann D.S."/>
            <person name="Dubchak I."/>
            <person name="Amaya E."/>
            <person name="Detter J.C."/>
            <person name="Fletcher R."/>
            <person name="Gerhard D.S."/>
            <person name="Goodstein D."/>
            <person name="Graves T."/>
            <person name="Grigoriev I.V."/>
            <person name="Grimwood J."/>
            <person name="Kawashima T."/>
            <person name="Lindquist E."/>
            <person name="Lucas S.M."/>
            <person name="Mead P.E."/>
            <person name="Mitros T."/>
            <person name="Ogino H."/>
            <person name="Ohta Y."/>
            <person name="Poliakov A.V."/>
            <person name="Pollet N."/>
            <person name="Robert J."/>
            <person name="Salamov A."/>
            <person name="Sater A.K."/>
            <person name="Schmutz J."/>
            <person name="Terry A."/>
            <person name="Vize P.D."/>
            <person name="Warren W.C."/>
            <person name="Wells D."/>
            <person name="Wills A."/>
            <person name="Wilson R.K."/>
            <person name="Zimmerman L.B."/>
            <person name="Zorn A.M."/>
            <person name="Grainger R."/>
            <person name="Grammer T."/>
            <person name="Khokha M.K."/>
            <person name="Richardson P.M."/>
            <person name="Rokhsar D.S."/>
        </authorList>
    </citation>
    <scope>NUCLEOTIDE SEQUENCE [LARGE SCALE GENOMIC DNA]</scope>
    <source>
        <strain evidence="1">Nigerian</strain>
    </source>
</reference>
<dbReference type="EMBL" id="KV460499">
    <property type="protein sequence ID" value="OCA17417.1"/>
    <property type="molecule type" value="Genomic_DNA"/>
</dbReference>
<dbReference type="AlphaFoldDB" id="A0A1B8Y3A2"/>
<protein>
    <submittedName>
        <fullName evidence="1">Uncharacterized protein</fullName>
    </submittedName>
</protein>
<evidence type="ECO:0000313" key="1">
    <source>
        <dbReference type="EMBL" id="OCA17417.1"/>
    </source>
</evidence>